<dbReference type="GO" id="GO:0003676">
    <property type="term" value="F:nucleic acid binding"/>
    <property type="evidence" value="ECO:0007669"/>
    <property type="project" value="InterPro"/>
</dbReference>
<proteinExistence type="predicted"/>
<dbReference type="STRING" id="151549.A0A4C1TZA2"/>
<accession>A0A4C1TZA2</accession>
<name>A0A4C1TZA2_EUMVA</name>
<comment type="caution">
    <text evidence="1">The sequence shown here is derived from an EMBL/GenBank/DDBJ whole genome shotgun (WGS) entry which is preliminary data.</text>
</comment>
<keyword evidence="2" id="KW-1185">Reference proteome</keyword>
<organism evidence="1 2">
    <name type="scientific">Eumeta variegata</name>
    <name type="common">Bagworm moth</name>
    <name type="synonym">Eumeta japonica</name>
    <dbReference type="NCBI Taxonomy" id="151549"/>
    <lineage>
        <taxon>Eukaryota</taxon>
        <taxon>Metazoa</taxon>
        <taxon>Ecdysozoa</taxon>
        <taxon>Arthropoda</taxon>
        <taxon>Hexapoda</taxon>
        <taxon>Insecta</taxon>
        <taxon>Pterygota</taxon>
        <taxon>Neoptera</taxon>
        <taxon>Endopterygota</taxon>
        <taxon>Lepidoptera</taxon>
        <taxon>Glossata</taxon>
        <taxon>Ditrysia</taxon>
        <taxon>Tineoidea</taxon>
        <taxon>Psychidae</taxon>
        <taxon>Oiketicinae</taxon>
        <taxon>Eumeta</taxon>
    </lineage>
</organism>
<protein>
    <submittedName>
        <fullName evidence="1">Mariner Mos1 transposase</fullName>
    </submittedName>
</protein>
<reference evidence="1 2" key="1">
    <citation type="journal article" date="2019" name="Commun. Biol.">
        <title>The bagworm genome reveals a unique fibroin gene that provides high tensile strength.</title>
        <authorList>
            <person name="Kono N."/>
            <person name="Nakamura H."/>
            <person name="Ohtoshi R."/>
            <person name="Tomita M."/>
            <person name="Numata K."/>
            <person name="Arakawa K."/>
        </authorList>
    </citation>
    <scope>NUCLEOTIDE SEQUENCE [LARGE SCALE GENOMIC DNA]</scope>
</reference>
<sequence>MKCGYYFMIRFRDRNSTHALRAEGKKRTSLSRLIVRHAAPPWSLDLLFVFTRIQISFRRCERDGMARGLRWNMQMITSLKIRYDIFILVHDNARPHVAVPVKNYLKTLDWEVLPHLPYSPDTAPSDYHLFQSMAHALSEQRFTSYEDTENWIDLWIAS</sequence>
<dbReference type="InterPro" id="IPR052709">
    <property type="entry name" value="Transposase-MT_Hybrid"/>
</dbReference>
<dbReference type="Proteomes" id="UP000299102">
    <property type="component" value="Unassembled WGS sequence"/>
</dbReference>
<gene>
    <name evidence="1" type="ORF">EVAR_83457_1</name>
</gene>
<dbReference type="AlphaFoldDB" id="A0A4C1TZA2"/>
<dbReference type="PANTHER" id="PTHR46060">
    <property type="entry name" value="MARINER MOS1 TRANSPOSASE-LIKE PROTEIN"/>
    <property type="match status" value="1"/>
</dbReference>
<dbReference type="InterPro" id="IPR036397">
    <property type="entry name" value="RNaseH_sf"/>
</dbReference>
<dbReference type="OrthoDB" id="616263at2759"/>
<dbReference type="PANTHER" id="PTHR46060:SF1">
    <property type="entry name" value="MARINER MOS1 TRANSPOSASE-LIKE PROTEIN"/>
    <property type="match status" value="1"/>
</dbReference>
<evidence type="ECO:0000313" key="1">
    <source>
        <dbReference type="EMBL" id="GBP19144.1"/>
    </source>
</evidence>
<evidence type="ECO:0000313" key="2">
    <source>
        <dbReference type="Proteomes" id="UP000299102"/>
    </source>
</evidence>
<dbReference type="EMBL" id="BGZK01000104">
    <property type="protein sequence ID" value="GBP19144.1"/>
    <property type="molecule type" value="Genomic_DNA"/>
</dbReference>
<dbReference type="Gene3D" id="3.30.420.10">
    <property type="entry name" value="Ribonuclease H-like superfamily/Ribonuclease H"/>
    <property type="match status" value="1"/>
</dbReference>